<dbReference type="GO" id="GO:0005886">
    <property type="term" value="C:plasma membrane"/>
    <property type="evidence" value="ECO:0007669"/>
    <property type="project" value="UniProtKB-SubCell"/>
</dbReference>
<keyword evidence="3" id="KW-0716">Sensory transduction</keyword>
<reference evidence="11" key="1">
    <citation type="submission" date="2021-04" db="EMBL/GenBank/DDBJ databases">
        <authorList>
            <person name="Chebbi M.A.C M."/>
        </authorList>
    </citation>
    <scope>NUCLEOTIDE SEQUENCE</scope>
</reference>
<keyword evidence="6 10" id="KW-1133">Transmembrane helix</keyword>
<accession>A0A8J2HIX5</accession>
<dbReference type="Pfam" id="PF02949">
    <property type="entry name" value="7tm_6"/>
    <property type="match status" value="1"/>
</dbReference>
<evidence type="ECO:0000256" key="9">
    <source>
        <dbReference type="ARBA" id="ARBA00023224"/>
    </source>
</evidence>
<feature type="transmembrane region" description="Helical" evidence="10">
    <location>
        <begin position="365"/>
        <end position="386"/>
    </location>
</feature>
<keyword evidence="5" id="KW-0552">Olfaction</keyword>
<evidence type="ECO:0000256" key="3">
    <source>
        <dbReference type="ARBA" id="ARBA00022606"/>
    </source>
</evidence>
<dbReference type="PANTHER" id="PTHR21137:SF35">
    <property type="entry name" value="ODORANT RECEPTOR 19A-RELATED"/>
    <property type="match status" value="1"/>
</dbReference>
<evidence type="ECO:0000256" key="2">
    <source>
        <dbReference type="ARBA" id="ARBA00022475"/>
    </source>
</evidence>
<comment type="caution">
    <text evidence="11">The sequence shown here is derived from an EMBL/GenBank/DDBJ whole genome shotgun (WGS) entry which is preliminary data.</text>
</comment>
<feature type="transmembrane region" description="Helical" evidence="10">
    <location>
        <begin position="265"/>
        <end position="285"/>
    </location>
</feature>
<feature type="transmembrane region" description="Helical" evidence="10">
    <location>
        <begin position="65"/>
        <end position="87"/>
    </location>
</feature>
<keyword evidence="9" id="KW-0807">Transducer</keyword>
<feature type="transmembrane region" description="Helical" evidence="10">
    <location>
        <begin position="204"/>
        <end position="222"/>
    </location>
</feature>
<dbReference type="GO" id="GO:0007165">
    <property type="term" value="P:signal transduction"/>
    <property type="evidence" value="ECO:0007669"/>
    <property type="project" value="UniProtKB-KW"/>
</dbReference>
<evidence type="ECO:0000256" key="8">
    <source>
        <dbReference type="ARBA" id="ARBA00023170"/>
    </source>
</evidence>
<dbReference type="Proteomes" id="UP000786811">
    <property type="component" value="Unassembled WGS sequence"/>
</dbReference>
<protein>
    <submittedName>
        <fullName evidence="11">Olfactory receptor 33.1</fullName>
    </submittedName>
</protein>
<evidence type="ECO:0000256" key="5">
    <source>
        <dbReference type="ARBA" id="ARBA00022725"/>
    </source>
</evidence>
<dbReference type="EMBL" id="CAJNRD030001122">
    <property type="protein sequence ID" value="CAG5099811.1"/>
    <property type="molecule type" value="Genomic_DNA"/>
</dbReference>
<comment type="subcellular location">
    <subcellularLocation>
        <location evidence="1">Cell membrane</location>
        <topology evidence="1">Multi-pass membrane protein</topology>
    </subcellularLocation>
</comment>
<keyword evidence="2" id="KW-1003">Cell membrane</keyword>
<dbReference type="InterPro" id="IPR004117">
    <property type="entry name" value="7tm6_olfct_rcpt"/>
</dbReference>
<gene>
    <name evidence="11" type="ORF">HICCMSTLAB_LOCUS9246</name>
</gene>
<evidence type="ECO:0000256" key="10">
    <source>
        <dbReference type="SAM" id="Phobius"/>
    </source>
</evidence>
<sequence length="391" mass="45197">NIFTQKQLKEAKSLLGKVSWLMSLLGIWPVEKTRFQRIKFKVYVAYVTLHLAMTVNNLVANFSNVKLVTIIIQQLMGIGMTFNRLLFINYSSNVSEIIKTTKEEIAYAALTDITEKKIFIKLHKAASLYYHITIKFMVFTSLYYYSLPLIKNLDLKEYSKASNVMVQKIIKVFFFNSSSLKRTFFLHIYELPALFMQPNFCASVNMQVIIVMNLAAQMAILGQRIKNLDLKEYSKASNVMVQKIVIRHMELTKLAKKIENTWTPIYCIELGFYMPLTSLVIYNAMNMFNNNQKLLAVPYYIYIIVTLSSLFGHCLMGELVKTQSENLLDAYYNSNWCEMPIKYKKSILICMTYTKIALNITAGKFFVYSLSAFTGILKSIMAYVSLLREVM</sequence>
<evidence type="ECO:0000256" key="4">
    <source>
        <dbReference type="ARBA" id="ARBA00022692"/>
    </source>
</evidence>
<dbReference type="AlphaFoldDB" id="A0A8J2HIX5"/>
<dbReference type="OrthoDB" id="6617147at2759"/>
<name>A0A8J2HIX5_COTCN</name>
<dbReference type="GO" id="GO:0004984">
    <property type="term" value="F:olfactory receptor activity"/>
    <property type="evidence" value="ECO:0007669"/>
    <property type="project" value="InterPro"/>
</dbReference>
<evidence type="ECO:0000256" key="1">
    <source>
        <dbReference type="ARBA" id="ARBA00004651"/>
    </source>
</evidence>
<evidence type="ECO:0000256" key="7">
    <source>
        <dbReference type="ARBA" id="ARBA00023136"/>
    </source>
</evidence>
<proteinExistence type="predicted"/>
<evidence type="ECO:0000313" key="12">
    <source>
        <dbReference type="Proteomes" id="UP000786811"/>
    </source>
</evidence>
<evidence type="ECO:0000313" key="11">
    <source>
        <dbReference type="EMBL" id="CAG5099811.1"/>
    </source>
</evidence>
<feature type="non-terminal residue" evidence="11">
    <location>
        <position position="391"/>
    </location>
</feature>
<keyword evidence="7 10" id="KW-0472">Membrane</keyword>
<dbReference type="PANTHER" id="PTHR21137">
    <property type="entry name" value="ODORANT RECEPTOR"/>
    <property type="match status" value="1"/>
</dbReference>
<feature type="transmembrane region" description="Helical" evidence="10">
    <location>
        <begin position="297"/>
        <end position="316"/>
    </location>
</feature>
<feature type="transmembrane region" description="Helical" evidence="10">
    <location>
        <begin position="42"/>
        <end position="59"/>
    </location>
</feature>
<organism evidence="11 12">
    <name type="scientific">Cotesia congregata</name>
    <name type="common">Parasitoid wasp</name>
    <name type="synonym">Apanteles congregatus</name>
    <dbReference type="NCBI Taxonomy" id="51543"/>
    <lineage>
        <taxon>Eukaryota</taxon>
        <taxon>Metazoa</taxon>
        <taxon>Ecdysozoa</taxon>
        <taxon>Arthropoda</taxon>
        <taxon>Hexapoda</taxon>
        <taxon>Insecta</taxon>
        <taxon>Pterygota</taxon>
        <taxon>Neoptera</taxon>
        <taxon>Endopterygota</taxon>
        <taxon>Hymenoptera</taxon>
        <taxon>Apocrita</taxon>
        <taxon>Ichneumonoidea</taxon>
        <taxon>Braconidae</taxon>
        <taxon>Microgastrinae</taxon>
        <taxon>Cotesia</taxon>
    </lineage>
</organism>
<dbReference type="GO" id="GO:0005549">
    <property type="term" value="F:odorant binding"/>
    <property type="evidence" value="ECO:0007669"/>
    <property type="project" value="InterPro"/>
</dbReference>
<evidence type="ECO:0000256" key="6">
    <source>
        <dbReference type="ARBA" id="ARBA00022989"/>
    </source>
</evidence>
<keyword evidence="12" id="KW-1185">Reference proteome</keyword>
<feature type="transmembrane region" description="Helical" evidence="10">
    <location>
        <begin position="126"/>
        <end position="145"/>
    </location>
</feature>
<keyword evidence="8 11" id="KW-0675">Receptor</keyword>
<keyword evidence="4 10" id="KW-0812">Transmembrane</keyword>